<organism evidence="2 3">
    <name type="scientific">Draconibacterium sediminis</name>
    <dbReference type="NCBI Taxonomy" id="1544798"/>
    <lineage>
        <taxon>Bacteria</taxon>
        <taxon>Pseudomonadati</taxon>
        <taxon>Bacteroidota</taxon>
        <taxon>Bacteroidia</taxon>
        <taxon>Marinilabiliales</taxon>
        <taxon>Prolixibacteraceae</taxon>
        <taxon>Draconibacterium</taxon>
    </lineage>
</organism>
<evidence type="ECO:0000313" key="3">
    <source>
        <dbReference type="Proteomes" id="UP000032544"/>
    </source>
</evidence>
<accession>A0A0D8JC47</accession>
<gene>
    <name evidence="2" type="ORF">LH29_03140</name>
</gene>
<dbReference type="Proteomes" id="UP000032544">
    <property type="component" value="Unassembled WGS sequence"/>
</dbReference>
<keyword evidence="3" id="KW-1185">Reference proteome</keyword>
<dbReference type="EMBL" id="JRHC01000001">
    <property type="protein sequence ID" value="KJF44497.1"/>
    <property type="molecule type" value="Genomic_DNA"/>
</dbReference>
<feature type="chain" id="PRO_5002330804" evidence="1">
    <location>
        <begin position="23"/>
        <end position="185"/>
    </location>
</feature>
<evidence type="ECO:0000256" key="1">
    <source>
        <dbReference type="SAM" id="SignalP"/>
    </source>
</evidence>
<comment type="caution">
    <text evidence="2">The sequence shown here is derived from an EMBL/GenBank/DDBJ whole genome shotgun (WGS) entry which is preliminary data.</text>
</comment>
<dbReference type="RefSeq" id="WP_045026050.1">
    <property type="nucleotide sequence ID" value="NZ_JRHC01000001.1"/>
</dbReference>
<feature type="signal peptide" evidence="1">
    <location>
        <begin position="1"/>
        <end position="22"/>
    </location>
</feature>
<protein>
    <submittedName>
        <fullName evidence="2">Uncharacterized protein</fullName>
    </submittedName>
</protein>
<reference evidence="2 3" key="1">
    <citation type="submission" date="2014-09" db="EMBL/GenBank/DDBJ databases">
        <title>Draft Genome Sequence of Draconibacterium sp. JN14CK-3.</title>
        <authorList>
            <person name="Dong C."/>
            <person name="Lai Q."/>
            <person name="Shao Z."/>
        </authorList>
    </citation>
    <scope>NUCLEOTIDE SEQUENCE [LARGE SCALE GENOMIC DNA]</scope>
    <source>
        <strain evidence="2 3">JN14CK-3</strain>
    </source>
</reference>
<evidence type="ECO:0000313" key="2">
    <source>
        <dbReference type="EMBL" id="KJF44497.1"/>
    </source>
</evidence>
<dbReference type="OrthoDB" id="1120212at2"/>
<sequence length="185" mass="19417">MKKVTFLLAAILVLGVSSIAKAQKSDSHNLNIKIDKQALIAIESEGSTDISFDSKAFVNAGEEMTFAASGSNKQLWLNYSSIVGTGSTNTISAKISKLPEGLKVNVATSESAANSSKKGKTGKGYTVDLTEGGVTVVDNIGSCYTGIGANKGHKLEYSVSVDDSNYEKLVAADHTLVVTYTITEN</sequence>
<dbReference type="STRING" id="1544798.LH29_03140"/>
<dbReference type="AlphaFoldDB" id="A0A0D8JC47"/>
<keyword evidence="1" id="KW-0732">Signal</keyword>
<proteinExistence type="predicted"/>
<name>A0A0D8JC47_9BACT</name>